<protein>
    <submittedName>
        <fullName evidence="1">Zinc finger protein-domain-containing protein</fullName>
    </submittedName>
</protein>
<dbReference type="Proteomes" id="UP001497680">
    <property type="component" value="Unassembled WGS sequence"/>
</dbReference>
<proteinExistence type="predicted"/>
<accession>A0ACC0CXB3</accession>
<gene>
    <name evidence="1" type="ORF">F4821DRAFT_279863</name>
</gene>
<sequence>MEHEAFHQEGLSNAPYRRIGAGLCGSVWTSAPNRRTSSGSGRGRKPTAIKREYSGHGRSLLDDYKIHQTLLESYALCPSELKTFKIPECYDFVERDYKGWETTKILRRFPDGYSPCNILITQRIPPFTPDVRKALIDEYCPPDLAENAKTDPNNDHCLIRPYLGRRKWAQRESRIPTFNLRNFPLHVDQIEELVLDPFAYSEVMAQALAFMHWLAKVDANDVEFVLAPTEDTPQFKSRALGNHNMWILDFDGCCRISMNRSGVEQAAKAFLRNDPYYPRPCQSDDEEDGVLWQHFKEAFLEASSTIIHEAAPEVPEDLPQMLLDKIESIGCSHAAA</sequence>
<name>A0ACC0CXB3_9PEZI</name>
<evidence type="ECO:0000313" key="1">
    <source>
        <dbReference type="EMBL" id="KAI6084730.1"/>
    </source>
</evidence>
<reference evidence="1 2" key="1">
    <citation type="journal article" date="2022" name="New Phytol.">
        <title>Ecological generalism drives hyperdiversity of secondary metabolite gene clusters in xylarialean endophytes.</title>
        <authorList>
            <person name="Franco M.E.E."/>
            <person name="Wisecaver J.H."/>
            <person name="Arnold A.E."/>
            <person name="Ju Y.M."/>
            <person name="Slot J.C."/>
            <person name="Ahrendt S."/>
            <person name="Moore L.P."/>
            <person name="Eastman K.E."/>
            <person name="Scott K."/>
            <person name="Konkel Z."/>
            <person name="Mondo S.J."/>
            <person name="Kuo A."/>
            <person name="Hayes R.D."/>
            <person name="Haridas S."/>
            <person name="Andreopoulos B."/>
            <person name="Riley R."/>
            <person name="LaButti K."/>
            <person name="Pangilinan J."/>
            <person name="Lipzen A."/>
            <person name="Amirebrahimi M."/>
            <person name="Yan J."/>
            <person name="Adam C."/>
            <person name="Keymanesh K."/>
            <person name="Ng V."/>
            <person name="Louie K."/>
            <person name="Northen T."/>
            <person name="Drula E."/>
            <person name="Henrissat B."/>
            <person name="Hsieh H.M."/>
            <person name="Youens-Clark K."/>
            <person name="Lutzoni F."/>
            <person name="Miadlikowska J."/>
            <person name="Eastwood D.C."/>
            <person name="Hamelin R.C."/>
            <person name="Grigoriev I.V."/>
            <person name="U'Ren J.M."/>
        </authorList>
    </citation>
    <scope>NUCLEOTIDE SEQUENCE [LARGE SCALE GENOMIC DNA]</scope>
    <source>
        <strain evidence="1 2">ER1909</strain>
    </source>
</reference>
<keyword evidence="2" id="KW-1185">Reference proteome</keyword>
<comment type="caution">
    <text evidence="1">The sequence shown here is derived from an EMBL/GenBank/DDBJ whole genome shotgun (WGS) entry which is preliminary data.</text>
</comment>
<organism evidence="1 2">
    <name type="scientific">Hypoxylon rubiginosum</name>
    <dbReference type="NCBI Taxonomy" id="110542"/>
    <lineage>
        <taxon>Eukaryota</taxon>
        <taxon>Fungi</taxon>
        <taxon>Dikarya</taxon>
        <taxon>Ascomycota</taxon>
        <taxon>Pezizomycotina</taxon>
        <taxon>Sordariomycetes</taxon>
        <taxon>Xylariomycetidae</taxon>
        <taxon>Xylariales</taxon>
        <taxon>Hypoxylaceae</taxon>
        <taxon>Hypoxylon</taxon>
    </lineage>
</organism>
<dbReference type="EMBL" id="MU394333">
    <property type="protein sequence ID" value="KAI6084730.1"/>
    <property type="molecule type" value="Genomic_DNA"/>
</dbReference>
<evidence type="ECO:0000313" key="2">
    <source>
        <dbReference type="Proteomes" id="UP001497680"/>
    </source>
</evidence>